<dbReference type="STRING" id="42155.A0A0R3QP74"/>
<dbReference type="UniPathway" id="UPA00196"/>
<reference evidence="2 3" key="2">
    <citation type="submission" date="2018-11" db="EMBL/GenBank/DDBJ databases">
        <authorList>
            <consortium name="Pathogen Informatics"/>
        </authorList>
    </citation>
    <scope>NUCLEOTIDE SEQUENCE [LARGE SCALE GENOMIC DNA]</scope>
</reference>
<keyword evidence="1" id="KW-0812">Transmembrane</keyword>
<dbReference type="GO" id="GO:0006506">
    <property type="term" value="P:GPI anchor biosynthetic process"/>
    <property type="evidence" value="ECO:0007669"/>
    <property type="project" value="UniProtKB-UniPathway"/>
</dbReference>
<sequence length="106" mass="12283">MATGIEKEKEVNTSTLLTNFRDHLNSSDSSKEWRWDAEFAFFVLKQCIISRILMFIIQFIMNVVVTDYPSDAFQGVPIPQAELSQVDRWIQIAFGGLIRWDAVHFL</sequence>
<dbReference type="EMBL" id="UZAG01015993">
    <property type="protein sequence ID" value="VDO24967.1"/>
    <property type="molecule type" value="Genomic_DNA"/>
</dbReference>
<feature type="transmembrane region" description="Helical" evidence="1">
    <location>
        <begin position="39"/>
        <end position="61"/>
    </location>
</feature>
<dbReference type="Proteomes" id="UP000280834">
    <property type="component" value="Unassembled WGS sequence"/>
</dbReference>
<protein>
    <submittedName>
        <fullName evidence="4">GPI mannosyltransferase 2</fullName>
    </submittedName>
</protein>
<keyword evidence="3" id="KW-1185">Reference proteome</keyword>
<dbReference type="GO" id="GO:0004376">
    <property type="term" value="F:GPI mannosyltransferase activity"/>
    <property type="evidence" value="ECO:0007669"/>
    <property type="project" value="InterPro"/>
</dbReference>
<evidence type="ECO:0000313" key="3">
    <source>
        <dbReference type="Proteomes" id="UP000280834"/>
    </source>
</evidence>
<evidence type="ECO:0000256" key="1">
    <source>
        <dbReference type="SAM" id="Phobius"/>
    </source>
</evidence>
<evidence type="ECO:0000313" key="2">
    <source>
        <dbReference type="EMBL" id="VDO24967.1"/>
    </source>
</evidence>
<name>A0A0R3QP74_9BILA</name>
<accession>A0A0R3QP74</accession>
<dbReference type="InterPro" id="IPR007315">
    <property type="entry name" value="PIG-V/Gpi18"/>
</dbReference>
<proteinExistence type="predicted"/>
<keyword evidence="1" id="KW-1133">Transmembrane helix</keyword>
<organism evidence="4">
    <name type="scientific">Brugia timori</name>
    <dbReference type="NCBI Taxonomy" id="42155"/>
    <lineage>
        <taxon>Eukaryota</taxon>
        <taxon>Metazoa</taxon>
        <taxon>Ecdysozoa</taxon>
        <taxon>Nematoda</taxon>
        <taxon>Chromadorea</taxon>
        <taxon>Rhabditida</taxon>
        <taxon>Spirurina</taxon>
        <taxon>Spiruromorpha</taxon>
        <taxon>Filarioidea</taxon>
        <taxon>Onchocercidae</taxon>
        <taxon>Brugia</taxon>
    </lineage>
</organism>
<evidence type="ECO:0000313" key="4">
    <source>
        <dbReference type="WBParaSite" id="BTMF_0000950901-mRNA-1"/>
    </source>
</evidence>
<reference evidence="4" key="1">
    <citation type="submission" date="2017-02" db="UniProtKB">
        <authorList>
            <consortium name="WormBaseParasite"/>
        </authorList>
    </citation>
    <scope>IDENTIFICATION</scope>
</reference>
<dbReference type="GO" id="GO:0016020">
    <property type="term" value="C:membrane"/>
    <property type="evidence" value="ECO:0007669"/>
    <property type="project" value="GOC"/>
</dbReference>
<dbReference type="AlphaFoldDB" id="A0A0R3QP74"/>
<dbReference type="WBParaSite" id="BTMF_0000950901-mRNA-1">
    <property type="protein sequence ID" value="BTMF_0000950901-mRNA-1"/>
    <property type="gene ID" value="BTMF_0000950901"/>
</dbReference>
<gene>
    <name evidence="2" type="ORF">BTMF_LOCUS7560</name>
</gene>
<dbReference type="GO" id="GO:0000009">
    <property type="term" value="F:alpha-1,6-mannosyltransferase activity"/>
    <property type="evidence" value="ECO:0007669"/>
    <property type="project" value="InterPro"/>
</dbReference>
<keyword evidence="1" id="KW-0472">Membrane</keyword>
<dbReference type="Pfam" id="PF04188">
    <property type="entry name" value="Mannosyl_trans2"/>
    <property type="match status" value="1"/>
</dbReference>